<name>A0ABV2AT80_9EUKA</name>
<comment type="caution">
    <text evidence="1">The sequence shown here is derived from an EMBL/GenBank/DDBJ whole genome shotgun (WGS) entry which is preliminary data.</text>
</comment>
<sequence>YKFFNGEAYFLQNENDILRKDIHLIYKYFQKFNLDPALDEIESVCAVKEFLIFSAQNPQKVIEIAEKGDFSFIPETEYYRYLTDPDLRTSSPHYSDETKSLTEIGLLKMLQHLGNRTCADFLKVNKKKMDLAYFYSTKPAEFEEFELLENLTKLPFFEGKNKFSEMFLSGDLQEDKFFRVSIIYENQKLSNHNWIRSNKNPPPFTDKNFKTAISLEQIPDSKETFKWRWATEWLSIDKEWAYSTKFSSKKFKIVQQNFLHKARTRKLIRYRVADTIDFYDEKE</sequence>
<proteinExistence type="predicted"/>
<evidence type="ECO:0000313" key="1">
    <source>
        <dbReference type="EMBL" id="MES1922646.1"/>
    </source>
</evidence>
<reference evidence="1 2" key="1">
    <citation type="journal article" date="2024" name="BMC Biol.">
        <title>Comparative genomics of Ascetosporea gives new insight into the evolutionary basis for animal parasitism in Rhizaria.</title>
        <authorList>
            <person name="Hiltunen Thoren M."/>
            <person name="Onut-Brannstrom I."/>
            <person name="Alfjorden A."/>
            <person name="Peckova H."/>
            <person name="Swords F."/>
            <person name="Hooper C."/>
            <person name="Holzer A.S."/>
            <person name="Bass D."/>
            <person name="Burki F."/>
        </authorList>
    </citation>
    <scope>NUCLEOTIDE SEQUENCE [LARGE SCALE GENOMIC DNA]</scope>
    <source>
        <strain evidence="1">20-A016</strain>
    </source>
</reference>
<keyword evidence="2" id="KW-1185">Reference proteome</keyword>
<evidence type="ECO:0000313" key="2">
    <source>
        <dbReference type="Proteomes" id="UP001439008"/>
    </source>
</evidence>
<protein>
    <submittedName>
        <fullName evidence="1">Uncharacterized protein</fullName>
    </submittedName>
</protein>
<feature type="non-terminal residue" evidence="1">
    <location>
        <position position="283"/>
    </location>
</feature>
<organism evidence="1 2">
    <name type="scientific">Bonamia ostreae</name>
    <dbReference type="NCBI Taxonomy" id="126728"/>
    <lineage>
        <taxon>Eukaryota</taxon>
        <taxon>Sar</taxon>
        <taxon>Rhizaria</taxon>
        <taxon>Endomyxa</taxon>
        <taxon>Ascetosporea</taxon>
        <taxon>Haplosporida</taxon>
        <taxon>Bonamia</taxon>
    </lineage>
</organism>
<gene>
    <name evidence="1" type="ORF">MHBO_004165</name>
</gene>
<feature type="non-terminal residue" evidence="1">
    <location>
        <position position="1"/>
    </location>
</feature>
<dbReference type="EMBL" id="JBDODL010003321">
    <property type="protein sequence ID" value="MES1922646.1"/>
    <property type="molecule type" value="Genomic_DNA"/>
</dbReference>
<accession>A0ABV2AT80</accession>
<dbReference type="Proteomes" id="UP001439008">
    <property type="component" value="Unassembled WGS sequence"/>
</dbReference>